<dbReference type="Pfam" id="PF04972">
    <property type="entry name" value="BON"/>
    <property type="match status" value="3"/>
</dbReference>
<protein>
    <submittedName>
        <fullName evidence="3">Ornithine aminotransferase</fullName>
    </submittedName>
</protein>
<sequence>MRPVPLLLALLLAAPAAARDRAQDARIEAAARRTFAFRVHLREDAVDLQARNGVVTLTGTVSDGFHRTLAEETVAGLPGVRSVENRLKVRPDAPAEASDAWLAARVRAALRYRRDLRAERIDVEVREGIATLSGSVPAARDRDRAGAVVRDVAGVREVRNTLTLDTAVARPLAERLDDATITAQVKVMLLFRRGTRTLATRVSTYRGTVTLWGTARTGQERALAAQVAREVSGVRAVRNRMKVAQGPTPGGS</sequence>
<dbReference type="EMBL" id="AP027081">
    <property type="protein sequence ID" value="BDU75823.1"/>
    <property type="molecule type" value="Genomic_DNA"/>
</dbReference>
<dbReference type="PANTHER" id="PTHR34606">
    <property type="entry name" value="BON DOMAIN-CONTAINING PROTEIN"/>
    <property type="match status" value="1"/>
</dbReference>
<dbReference type="SMART" id="SM00749">
    <property type="entry name" value="BON"/>
    <property type="match status" value="3"/>
</dbReference>
<dbReference type="PROSITE" id="PS50914">
    <property type="entry name" value="BON"/>
    <property type="match status" value="3"/>
</dbReference>
<proteinExistence type="predicted"/>
<organism evidence="3 4">
    <name type="scientific">Mesoterricola sediminis</name>
    <dbReference type="NCBI Taxonomy" id="2927980"/>
    <lineage>
        <taxon>Bacteria</taxon>
        <taxon>Pseudomonadati</taxon>
        <taxon>Acidobacteriota</taxon>
        <taxon>Holophagae</taxon>
        <taxon>Holophagales</taxon>
        <taxon>Holophagaceae</taxon>
        <taxon>Mesoterricola</taxon>
    </lineage>
</organism>
<dbReference type="Proteomes" id="UP001228113">
    <property type="component" value="Chromosome"/>
</dbReference>
<dbReference type="GO" id="GO:0008483">
    <property type="term" value="F:transaminase activity"/>
    <property type="evidence" value="ECO:0007669"/>
    <property type="project" value="UniProtKB-KW"/>
</dbReference>
<feature type="signal peptide" evidence="1">
    <location>
        <begin position="1"/>
        <end position="18"/>
    </location>
</feature>
<dbReference type="InterPro" id="IPR051686">
    <property type="entry name" value="Lipoprotein_DolP"/>
</dbReference>
<evidence type="ECO:0000313" key="4">
    <source>
        <dbReference type="Proteomes" id="UP001228113"/>
    </source>
</evidence>
<evidence type="ECO:0000259" key="2">
    <source>
        <dbReference type="PROSITE" id="PS50914"/>
    </source>
</evidence>
<reference evidence="3" key="1">
    <citation type="journal article" date="2023" name="Int. J. Syst. Evol. Microbiol.">
        <title>Mesoterricola silvestris gen. nov., sp. nov., Mesoterricola sediminis sp. nov., Geothrix oryzae sp. nov., Geothrix edaphica sp. nov., Geothrix rubra sp. nov., and Geothrix limicola sp. nov., six novel members of Acidobacteriota isolated from soils.</title>
        <authorList>
            <person name="Itoh H."/>
            <person name="Sugisawa Y."/>
            <person name="Mise K."/>
            <person name="Xu Z."/>
            <person name="Kuniyasu M."/>
            <person name="Ushijima N."/>
            <person name="Kawano K."/>
            <person name="Kobayashi E."/>
            <person name="Shiratori Y."/>
            <person name="Masuda Y."/>
            <person name="Senoo K."/>
        </authorList>
    </citation>
    <scope>NUCLEOTIDE SEQUENCE</scope>
    <source>
        <strain evidence="3">W786</strain>
    </source>
</reference>
<accession>A0AA48H4H5</accession>
<dbReference type="Gene3D" id="3.30.1340.30">
    <property type="match status" value="3"/>
</dbReference>
<feature type="chain" id="PRO_5041437351" evidence="1">
    <location>
        <begin position="19"/>
        <end position="252"/>
    </location>
</feature>
<feature type="domain" description="BON" evidence="2">
    <location>
        <begin position="23"/>
        <end position="91"/>
    </location>
</feature>
<dbReference type="InterPro" id="IPR007055">
    <property type="entry name" value="BON_dom"/>
</dbReference>
<dbReference type="AlphaFoldDB" id="A0AA48H4H5"/>
<feature type="domain" description="BON" evidence="2">
    <location>
        <begin position="177"/>
        <end position="245"/>
    </location>
</feature>
<dbReference type="KEGG" id="msea:METESE_07810"/>
<dbReference type="PANTHER" id="PTHR34606:SF15">
    <property type="entry name" value="BON DOMAIN-CONTAINING PROTEIN"/>
    <property type="match status" value="1"/>
</dbReference>
<dbReference type="RefSeq" id="WP_316411124.1">
    <property type="nucleotide sequence ID" value="NZ_AP027081.1"/>
</dbReference>
<keyword evidence="3" id="KW-0032">Aminotransferase</keyword>
<keyword evidence="4" id="KW-1185">Reference proteome</keyword>
<dbReference type="InterPro" id="IPR014004">
    <property type="entry name" value="Transpt-assoc_nodulatn_dom_bac"/>
</dbReference>
<keyword evidence="1" id="KW-0732">Signal</keyword>
<feature type="domain" description="BON" evidence="2">
    <location>
        <begin position="98"/>
        <end position="166"/>
    </location>
</feature>
<keyword evidence="3" id="KW-0808">Transferase</keyword>
<gene>
    <name evidence="3" type="ORF">METESE_07810</name>
</gene>
<evidence type="ECO:0000256" key="1">
    <source>
        <dbReference type="SAM" id="SignalP"/>
    </source>
</evidence>
<name>A0AA48H4H5_9BACT</name>
<evidence type="ECO:0000313" key="3">
    <source>
        <dbReference type="EMBL" id="BDU75823.1"/>
    </source>
</evidence>